<comment type="caution">
    <text evidence="7">The sequence shown here is derived from an EMBL/GenBank/DDBJ whole genome shotgun (WGS) entry which is preliminary data.</text>
</comment>
<feature type="compositionally biased region" description="Low complexity" evidence="5">
    <location>
        <begin position="31"/>
        <end position="41"/>
    </location>
</feature>
<evidence type="ECO:0000256" key="4">
    <source>
        <dbReference type="ARBA" id="ARBA00023136"/>
    </source>
</evidence>
<feature type="compositionally biased region" description="Polar residues" evidence="5">
    <location>
        <begin position="168"/>
        <end position="182"/>
    </location>
</feature>
<dbReference type="PANTHER" id="PTHR45689">
    <property type="entry name" value="I[[H]] CHANNEL, ISOFORM E"/>
    <property type="match status" value="1"/>
</dbReference>
<dbReference type="Pfam" id="PF00520">
    <property type="entry name" value="Ion_trans"/>
    <property type="match status" value="1"/>
</dbReference>
<dbReference type="Proteomes" id="UP001189429">
    <property type="component" value="Unassembled WGS sequence"/>
</dbReference>
<dbReference type="InterPro" id="IPR051413">
    <property type="entry name" value="K/Na_HCN_channel"/>
</dbReference>
<dbReference type="InterPro" id="IPR005821">
    <property type="entry name" value="Ion_trans_dom"/>
</dbReference>
<reference evidence="7" key="1">
    <citation type="submission" date="2023-10" db="EMBL/GenBank/DDBJ databases">
        <authorList>
            <person name="Chen Y."/>
            <person name="Shah S."/>
            <person name="Dougan E. K."/>
            <person name="Thang M."/>
            <person name="Chan C."/>
        </authorList>
    </citation>
    <scope>NUCLEOTIDE SEQUENCE [LARGE SCALE GENOMIC DNA]</scope>
</reference>
<keyword evidence="2" id="KW-0812">Transmembrane</keyword>
<accession>A0ABN9XIT5</accession>
<gene>
    <name evidence="7" type="ORF">PCOR1329_LOCUS77133</name>
</gene>
<evidence type="ECO:0000313" key="7">
    <source>
        <dbReference type="EMBL" id="CAK0899682.1"/>
    </source>
</evidence>
<keyword evidence="3" id="KW-1133">Transmembrane helix</keyword>
<dbReference type="SUPFAM" id="SSF81324">
    <property type="entry name" value="Voltage-gated potassium channels"/>
    <property type="match status" value="1"/>
</dbReference>
<evidence type="ECO:0000313" key="8">
    <source>
        <dbReference type="Proteomes" id="UP001189429"/>
    </source>
</evidence>
<keyword evidence="8" id="KW-1185">Reference proteome</keyword>
<feature type="domain" description="Ion transport" evidence="6">
    <location>
        <begin position="272"/>
        <end position="455"/>
    </location>
</feature>
<comment type="subcellular location">
    <subcellularLocation>
        <location evidence="1">Membrane</location>
        <topology evidence="1">Multi-pass membrane protein</topology>
    </subcellularLocation>
</comment>
<evidence type="ECO:0000256" key="1">
    <source>
        <dbReference type="ARBA" id="ARBA00004141"/>
    </source>
</evidence>
<feature type="region of interest" description="Disordered" evidence="5">
    <location>
        <begin position="31"/>
        <end position="52"/>
    </location>
</feature>
<feature type="compositionally biased region" description="Polar residues" evidence="5">
    <location>
        <begin position="123"/>
        <end position="134"/>
    </location>
</feature>
<evidence type="ECO:0000256" key="2">
    <source>
        <dbReference type="ARBA" id="ARBA00022692"/>
    </source>
</evidence>
<evidence type="ECO:0000256" key="3">
    <source>
        <dbReference type="ARBA" id="ARBA00022989"/>
    </source>
</evidence>
<name>A0ABN9XIT5_9DINO</name>
<protein>
    <recommendedName>
        <fullName evidence="6">Ion transport domain-containing protein</fullName>
    </recommendedName>
</protein>
<dbReference type="EMBL" id="CAUYUJ010020645">
    <property type="protein sequence ID" value="CAK0899682.1"/>
    <property type="molecule type" value="Genomic_DNA"/>
</dbReference>
<evidence type="ECO:0000256" key="5">
    <source>
        <dbReference type="SAM" id="MobiDB-lite"/>
    </source>
</evidence>
<sequence length="519" mass="57308">MAAQGGRARQLAEILAGLEQQLLPLLSPDGADAGAARGSRGICESGSVSGSAPALFDEVSQTRFLSDDVSDASYAEGEEGDLHLVKDAPGEDGRAALSPAPRQPRPLTSDVLNCTSADGGRLSQGSRLTGSFPSQEEALVPDTPSPPRSQHPEPILRGEPSQEDSALIRTSSKRSAGTKWTASIESRMSRNERLELLELWQDSDENDALIALALQATRSEMSLDWSMNITPKLSKTLSKSMKTLMVSRSSSRGFDKFFHKFTTSPVSSRRIMWECLGMLFVMYDVLFTPFEQAFFDNSASYAVLVLEGATLAYWCADLPSNFVVGYYDVRGSSRSKVPILQTSMRSIAMHYVQGWFIPDIFLLVISAISFLHAAQARCPGQLSMKFSYIAWAQSGRAIRVLKFFKLLRALKAHSVIARMREKVVSFATKTYLKVLMHLLWIVTANHYLACWWYQIGCSPDDSVVGVPSWVEANFQAADSISYRYPASIGASHNSLLHLWRWCQRMPPSGATPARLFWPP</sequence>
<dbReference type="PANTHER" id="PTHR45689:SF5">
    <property type="entry name" value="I[[H]] CHANNEL, ISOFORM E"/>
    <property type="match status" value="1"/>
</dbReference>
<proteinExistence type="predicted"/>
<organism evidence="7 8">
    <name type="scientific">Prorocentrum cordatum</name>
    <dbReference type="NCBI Taxonomy" id="2364126"/>
    <lineage>
        <taxon>Eukaryota</taxon>
        <taxon>Sar</taxon>
        <taxon>Alveolata</taxon>
        <taxon>Dinophyceae</taxon>
        <taxon>Prorocentrales</taxon>
        <taxon>Prorocentraceae</taxon>
        <taxon>Prorocentrum</taxon>
    </lineage>
</organism>
<feature type="region of interest" description="Disordered" evidence="5">
    <location>
        <begin position="87"/>
        <end position="182"/>
    </location>
</feature>
<dbReference type="Gene3D" id="1.10.287.70">
    <property type="match status" value="1"/>
</dbReference>
<evidence type="ECO:0000259" key="6">
    <source>
        <dbReference type="Pfam" id="PF00520"/>
    </source>
</evidence>
<keyword evidence="4" id="KW-0472">Membrane</keyword>